<name>A0A9Q3BEU5_9BASI</name>
<gene>
    <name evidence="1" type="ORF">O181_003653</name>
</gene>
<dbReference type="EMBL" id="AVOT02000662">
    <property type="protein sequence ID" value="MBW0463938.1"/>
    <property type="molecule type" value="Genomic_DNA"/>
</dbReference>
<dbReference type="OrthoDB" id="413361at2759"/>
<dbReference type="PANTHER" id="PTHR11439">
    <property type="entry name" value="GAG-POL-RELATED RETROTRANSPOSON"/>
    <property type="match status" value="1"/>
</dbReference>
<keyword evidence="2" id="KW-1185">Reference proteome</keyword>
<dbReference type="PANTHER" id="PTHR11439:SF470">
    <property type="entry name" value="CYSTEINE-RICH RLK (RECEPTOR-LIKE PROTEIN KINASE) 8"/>
    <property type="match status" value="1"/>
</dbReference>
<dbReference type="Proteomes" id="UP000765509">
    <property type="component" value="Unassembled WGS sequence"/>
</dbReference>
<evidence type="ECO:0000313" key="1">
    <source>
        <dbReference type="EMBL" id="MBW0463938.1"/>
    </source>
</evidence>
<reference evidence="1" key="1">
    <citation type="submission" date="2021-03" db="EMBL/GenBank/DDBJ databases">
        <title>Draft genome sequence of rust myrtle Austropuccinia psidii MF-1, a brazilian biotype.</title>
        <authorList>
            <person name="Quecine M.C."/>
            <person name="Pachon D.M.R."/>
            <person name="Bonatelli M.L."/>
            <person name="Correr F.H."/>
            <person name="Franceschini L.M."/>
            <person name="Leite T.F."/>
            <person name="Margarido G.R.A."/>
            <person name="Almeida C.A."/>
            <person name="Ferrarezi J.A."/>
            <person name="Labate C.A."/>
        </authorList>
    </citation>
    <scope>NUCLEOTIDE SEQUENCE</scope>
    <source>
        <strain evidence="1">MF-1</strain>
    </source>
</reference>
<organism evidence="1 2">
    <name type="scientific">Austropuccinia psidii MF-1</name>
    <dbReference type="NCBI Taxonomy" id="1389203"/>
    <lineage>
        <taxon>Eukaryota</taxon>
        <taxon>Fungi</taxon>
        <taxon>Dikarya</taxon>
        <taxon>Basidiomycota</taxon>
        <taxon>Pucciniomycotina</taxon>
        <taxon>Pucciniomycetes</taxon>
        <taxon>Pucciniales</taxon>
        <taxon>Sphaerophragmiaceae</taxon>
        <taxon>Austropuccinia</taxon>
    </lineage>
</organism>
<proteinExistence type="predicted"/>
<protein>
    <recommendedName>
        <fullName evidence="3">Reverse transcriptase Ty1/copia-type domain-containing protein</fullName>
    </recommendedName>
</protein>
<dbReference type="AlphaFoldDB" id="A0A9Q3BEU5"/>
<accession>A0A9Q3BEU5</accession>
<evidence type="ECO:0000313" key="2">
    <source>
        <dbReference type="Proteomes" id="UP000765509"/>
    </source>
</evidence>
<sequence length="152" mass="17371">MSNCHPAATPLVPNEHLESPTQVKVDDFNNLDINYRSSIGSLSYISTATRPNISYAVSTLFQFLEKPRIRQWKAFLHMLRYLKGTAYLCIIYQKNMIESAVAYSDADWGNCRVTQRSVSGHLILFNNGLVIWKTKKQPTVFLSSAEAEYKYL</sequence>
<evidence type="ECO:0008006" key="3">
    <source>
        <dbReference type="Google" id="ProtNLM"/>
    </source>
</evidence>
<comment type="caution">
    <text evidence="1">The sequence shown here is derived from an EMBL/GenBank/DDBJ whole genome shotgun (WGS) entry which is preliminary data.</text>
</comment>
<dbReference type="CDD" id="cd09272">
    <property type="entry name" value="RNase_HI_RT_Ty1"/>
    <property type="match status" value="1"/>
</dbReference>